<dbReference type="Proteomes" id="UP000054632">
    <property type="component" value="Unassembled WGS sequence"/>
</dbReference>
<comment type="caution">
    <text evidence="1">The sequence shown here is derived from an EMBL/GenBank/DDBJ whole genome shotgun (WGS) entry which is preliminary data.</text>
</comment>
<reference evidence="1 2" key="1">
    <citation type="submission" date="2015-01" db="EMBL/GenBank/DDBJ databases">
        <title>Evolution of Trichinella species and genotypes.</title>
        <authorList>
            <person name="Korhonen P.K."/>
            <person name="Edoardo P."/>
            <person name="Giuseppe L.R."/>
            <person name="Gasser R.B."/>
        </authorList>
    </citation>
    <scope>NUCLEOTIDE SEQUENCE [LARGE SCALE GENOMIC DNA]</scope>
    <source>
        <strain evidence="1">ISS13</strain>
    </source>
</reference>
<dbReference type="EMBL" id="JYDR01000133">
    <property type="protein sequence ID" value="KRY67557.1"/>
    <property type="molecule type" value="Genomic_DNA"/>
</dbReference>
<protein>
    <submittedName>
        <fullName evidence="1">Uncharacterized protein</fullName>
    </submittedName>
</protein>
<evidence type="ECO:0000313" key="2">
    <source>
        <dbReference type="Proteomes" id="UP000054632"/>
    </source>
</evidence>
<gene>
    <name evidence="1" type="ORF">T4A_12163</name>
</gene>
<organism evidence="1 2">
    <name type="scientific">Trichinella pseudospiralis</name>
    <name type="common">Parasitic roundworm</name>
    <dbReference type="NCBI Taxonomy" id="6337"/>
    <lineage>
        <taxon>Eukaryota</taxon>
        <taxon>Metazoa</taxon>
        <taxon>Ecdysozoa</taxon>
        <taxon>Nematoda</taxon>
        <taxon>Enoplea</taxon>
        <taxon>Dorylaimia</taxon>
        <taxon>Trichinellida</taxon>
        <taxon>Trichinellidae</taxon>
        <taxon>Trichinella</taxon>
    </lineage>
</organism>
<sequence length="33" mass="3918">MTDAKQIMHKIESSWREIQELEAPFRIMRSPAS</sequence>
<evidence type="ECO:0000313" key="1">
    <source>
        <dbReference type="EMBL" id="KRY67557.1"/>
    </source>
</evidence>
<accession>A0A0V1E136</accession>
<proteinExistence type="predicted"/>
<name>A0A0V1E136_TRIPS</name>
<dbReference type="AlphaFoldDB" id="A0A0V1E136"/>